<evidence type="ECO:0000256" key="1">
    <source>
        <dbReference type="SAM" id="MobiDB-lite"/>
    </source>
</evidence>
<organism evidence="2 3">
    <name type="scientific">Phormidium tenue NIES-30</name>
    <dbReference type="NCBI Taxonomy" id="549789"/>
    <lineage>
        <taxon>Bacteria</taxon>
        <taxon>Bacillati</taxon>
        <taxon>Cyanobacteriota</taxon>
        <taxon>Cyanophyceae</taxon>
        <taxon>Oscillatoriophycideae</taxon>
        <taxon>Oscillatoriales</taxon>
        <taxon>Oscillatoriaceae</taxon>
        <taxon>Phormidium</taxon>
    </lineage>
</organism>
<feature type="compositionally biased region" description="Basic and acidic residues" evidence="1">
    <location>
        <begin position="57"/>
        <end position="68"/>
    </location>
</feature>
<protein>
    <recommendedName>
        <fullName evidence="4">ABM domain-containing protein</fullName>
    </recommendedName>
</protein>
<dbReference type="AlphaFoldDB" id="A0A1U7J8B9"/>
<dbReference type="OrthoDB" id="574303at2"/>
<reference evidence="2 3" key="1">
    <citation type="submission" date="2016-11" db="EMBL/GenBank/DDBJ databases">
        <title>Draft Genome Sequences of Nine Cyanobacterial Strains from Diverse Habitats.</title>
        <authorList>
            <person name="Zhu T."/>
            <person name="Hou S."/>
            <person name="Lu X."/>
            <person name="Hess W.R."/>
        </authorList>
    </citation>
    <scope>NUCLEOTIDE SEQUENCE [LARGE SCALE GENOMIC DNA]</scope>
    <source>
        <strain evidence="2 3">NIES-30</strain>
    </source>
</reference>
<evidence type="ECO:0000313" key="3">
    <source>
        <dbReference type="Proteomes" id="UP000185557"/>
    </source>
</evidence>
<proteinExistence type="predicted"/>
<evidence type="ECO:0000313" key="2">
    <source>
        <dbReference type="EMBL" id="OKH49562.1"/>
    </source>
</evidence>
<keyword evidence="3" id="KW-1185">Reference proteome</keyword>
<sequence>MSLIQEIFLETDWEEVEQAQAACDLRAAQLKAEGHNCTCTTLYRITDGRRVFLLEAQHPDSLEPENKPSRRRLPARRSAPQRG</sequence>
<gene>
    <name evidence="2" type="ORF">NIES30_06905</name>
</gene>
<name>A0A1U7J8B9_9CYAN</name>
<comment type="caution">
    <text evidence="2">The sequence shown here is derived from an EMBL/GenBank/DDBJ whole genome shotgun (WGS) entry which is preliminary data.</text>
</comment>
<dbReference type="Proteomes" id="UP000185557">
    <property type="component" value="Unassembled WGS sequence"/>
</dbReference>
<dbReference type="RefSeq" id="WP_073607670.1">
    <property type="nucleotide sequence ID" value="NZ_MRCG01000003.1"/>
</dbReference>
<feature type="region of interest" description="Disordered" evidence="1">
    <location>
        <begin position="57"/>
        <end position="83"/>
    </location>
</feature>
<accession>A0A1U7J8B9</accession>
<dbReference type="EMBL" id="MRCG01000003">
    <property type="protein sequence ID" value="OKH49562.1"/>
    <property type="molecule type" value="Genomic_DNA"/>
</dbReference>
<evidence type="ECO:0008006" key="4">
    <source>
        <dbReference type="Google" id="ProtNLM"/>
    </source>
</evidence>